<gene>
    <name evidence="1" type="ORF">AFUS01_LOCUS8321</name>
</gene>
<protein>
    <submittedName>
        <fullName evidence="1">Uncharacterized protein</fullName>
    </submittedName>
</protein>
<organism evidence="1 2">
    <name type="scientific">Allacma fusca</name>
    <dbReference type="NCBI Taxonomy" id="39272"/>
    <lineage>
        <taxon>Eukaryota</taxon>
        <taxon>Metazoa</taxon>
        <taxon>Ecdysozoa</taxon>
        <taxon>Arthropoda</taxon>
        <taxon>Hexapoda</taxon>
        <taxon>Collembola</taxon>
        <taxon>Symphypleona</taxon>
        <taxon>Sminthuridae</taxon>
        <taxon>Allacma</taxon>
    </lineage>
</organism>
<comment type="caution">
    <text evidence="1">The sequence shown here is derived from an EMBL/GenBank/DDBJ whole genome shotgun (WGS) entry which is preliminary data.</text>
</comment>
<sequence>MQLSRFLKKLLMIGVVMTACYTCILAVPSRSLVIPETPYDINGTGRANSTNVKQTCFSGRCRYPDRCCPGYRCHVLSFAPFMTGICLRDFGNWNHGNVEAIMNIEEDHD</sequence>
<name>A0A8J2JEJ0_9HEXA</name>
<reference evidence="1" key="1">
    <citation type="submission" date="2021-06" db="EMBL/GenBank/DDBJ databases">
        <authorList>
            <person name="Hodson N. C."/>
            <person name="Mongue J. A."/>
            <person name="Jaron S. K."/>
        </authorList>
    </citation>
    <scope>NUCLEOTIDE SEQUENCE</scope>
</reference>
<evidence type="ECO:0000313" key="2">
    <source>
        <dbReference type="Proteomes" id="UP000708208"/>
    </source>
</evidence>
<evidence type="ECO:0000313" key="1">
    <source>
        <dbReference type="EMBL" id="CAG7718971.1"/>
    </source>
</evidence>
<dbReference type="PROSITE" id="PS51257">
    <property type="entry name" value="PROKAR_LIPOPROTEIN"/>
    <property type="match status" value="1"/>
</dbReference>
<dbReference type="AlphaFoldDB" id="A0A8J2JEJ0"/>
<dbReference type="Proteomes" id="UP000708208">
    <property type="component" value="Unassembled WGS sequence"/>
</dbReference>
<dbReference type="EMBL" id="CAJVCH010057559">
    <property type="protein sequence ID" value="CAG7718971.1"/>
    <property type="molecule type" value="Genomic_DNA"/>
</dbReference>
<proteinExistence type="predicted"/>
<keyword evidence="2" id="KW-1185">Reference proteome</keyword>
<accession>A0A8J2JEJ0</accession>